<evidence type="ECO:0000256" key="1">
    <source>
        <dbReference type="ARBA" id="ARBA00022574"/>
    </source>
</evidence>
<feature type="repeat" description="WD" evidence="3">
    <location>
        <begin position="212"/>
        <end position="254"/>
    </location>
</feature>
<dbReference type="PANTHER" id="PTHR22847">
    <property type="entry name" value="WD40 REPEAT PROTEIN"/>
    <property type="match status" value="1"/>
</dbReference>
<dbReference type="Gene3D" id="2.130.10.10">
    <property type="entry name" value="YVTN repeat-like/Quinoprotein amine dehydrogenase"/>
    <property type="match status" value="2"/>
</dbReference>
<sequence length="287" mass="32127">MVFELKVKSSEAERHLSDITTLLFDNDRLYSGADDGKIKIWNSDLKLQAEIEAHPVNVYSLAISGDTLYSSSNDGTIKAWNVGLWTLKKVLLDNPNDEVLKLRISNSKLYSGDDKGMIRIWQNDNEVGKIEVGEEVWDLAVVDKILLTVRNLDVSILEMVGDKSQYTFRASLLGRSPLCIVKDKLCFLSRCGKIINIHEFDVQKQFPKVTQIEGHDLIINSLCFSDTPDTIIFSGGYDNIIKGWKLSDQSLMGSIKIDTVVNTMCTDKMGNIFVGSSYGYLAKISTL</sequence>
<dbReference type="SMART" id="SM00320">
    <property type="entry name" value="WD40"/>
    <property type="match status" value="4"/>
</dbReference>
<dbReference type="PANTHER" id="PTHR22847:SF637">
    <property type="entry name" value="WD REPEAT DOMAIN 5B"/>
    <property type="match status" value="1"/>
</dbReference>
<dbReference type="InterPro" id="IPR015943">
    <property type="entry name" value="WD40/YVTN_repeat-like_dom_sf"/>
</dbReference>
<keyword evidence="1 3" id="KW-0853">WD repeat</keyword>
<evidence type="ECO:0008006" key="5">
    <source>
        <dbReference type="Google" id="ProtNLM"/>
    </source>
</evidence>
<dbReference type="Pfam" id="PF00400">
    <property type="entry name" value="WD40"/>
    <property type="match status" value="3"/>
</dbReference>
<feature type="repeat" description="WD" evidence="3">
    <location>
        <begin position="12"/>
        <end position="42"/>
    </location>
</feature>
<organism evidence="4">
    <name type="scientific">Clastoptera arizonana</name>
    <name type="common">Arizona spittle bug</name>
    <dbReference type="NCBI Taxonomy" id="38151"/>
    <lineage>
        <taxon>Eukaryota</taxon>
        <taxon>Metazoa</taxon>
        <taxon>Ecdysozoa</taxon>
        <taxon>Arthropoda</taxon>
        <taxon>Hexapoda</taxon>
        <taxon>Insecta</taxon>
        <taxon>Pterygota</taxon>
        <taxon>Neoptera</taxon>
        <taxon>Paraneoptera</taxon>
        <taxon>Hemiptera</taxon>
        <taxon>Auchenorrhyncha</taxon>
        <taxon>Cercopoidea</taxon>
        <taxon>Clastopteridae</taxon>
        <taxon>Clastoptera</taxon>
    </lineage>
</organism>
<dbReference type="PROSITE" id="PS50294">
    <property type="entry name" value="WD_REPEATS_REGION"/>
    <property type="match status" value="2"/>
</dbReference>
<protein>
    <recommendedName>
        <fullName evidence="5">WD repeat-containing protein 55 homolog</fullName>
    </recommendedName>
</protein>
<dbReference type="EMBL" id="GEDC01020651">
    <property type="protein sequence ID" value="JAS16647.1"/>
    <property type="molecule type" value="Transcribed_RNA"/>
</dbReference>
<dbReference type="GO" id="GO:1990234">
    <property type="term" value="C:transferase complex"/>
    <property type="evidence" value="ECO:0007669"/>
    <property type="project" value="UniProtKB-ARBA"/>
</dbReference>
<keyword evidence="2" id="KW-0677">Repeat</keyword>
<dbReference type="PROSITE" id="PS50082">
    <property type="entry name" value="WD_REPEATS_2"/>
    <property type="match status" value="3"/>
</dbReference>
<dbReference type="InterPro" id="IPR001680">
    <property type="entry name" value="WD40_rpt"/>
</dbReference>
<evidence type="ECO:0000256" key="2">
    <source>
        <dbReference type="ARBA" id="ARBA00022737"/>
    </source>
</evidence>
<dbReference type="InterPro" id="IPR020472">
    <property type="entry name" value="WD40_PAC1"/>
</dbReference>
<feature type="repeat" description="WD" evidence="3">
    <location>
        <begin position="51"/>
        <end position="82"/>
    </location>
</feature>
<accession>A0A1B6CTC2</accession>
<dbReference type="InterPro" id="IPR019775">
    <property type="entry name" value="WD40_repeat_CS"/>
</dbReference>
<dbReference type="AlphaFoldDB" id="A0A1B6CTC2"/>
<proteinExistence type="predicted"/>
<evidence type="ECO:0000313" key="4">
    <source>
        <dbReference type="EMBL" id="JAS16647.1"/>
    </source>
</evidence>
<dbReference type="InterPro" id="IPR036322">
    <property type="entry name" value="WD40_repeat_dom_sf"/>
</dbReference>
<dbReference type="SUPFAM" id="SSF50978">
    <property type="entry name" value="WD40 repeat-like"/>
    <property type="match status" value="1"/>
</dbReference>
<dbReference type="PRINTS" id="PR00320">
    <property type="entry name" value="GPROTEINBRPT"/>
</dbReference>
<dbReference type="PROSITE" id="PS00678">
    <property type="entry name" value="WD_REPEATS_1"/>
    <property type="match status" value="1"/>
</dbReference>
<gene>
    <name evidence="4" type="ORF">g.9263</name>
</gene>
<evidence type="ECO:0000256" key="3">
    <source>
        <dbReference type="PROSITE-ProRule" id="PRU00221"/>
    </source>
</evidence>
<reference evidence="4" key="1">
    <citation type="submission" date="2015-12" db="EMBL/GenBank/DDBJ databases">
        <title>De novo transcriptome assembly of four potential Pierce s Disease insect vectors from Arizona vineyards.</title>
        <authorList>
            <person name="Tassone E.E."/>
        </authorList>
    </citation>
    <scope>NUCLEOTIDE SEQUENCE</scope>
</reference>
<name>A0A1B6CTC2_9HEMI</name>